<reference evidence="3" key="1">
    <citation type="journal article" date="2020" name="mSystems">
        <title>Genome- and Community-Level Interaction Insights into Carbon Utilization and Element Cycling Functions of Hydrothermarchaeota in Hydrothermal Sediment.</title>
        <authorList>
            <person name="Zhou Z."/>
            <person name="Liu Y."/>
            <person name="Xu W."/>
            <person name="Pan J."/>
            <person name="Luo Z.H."/>
            <person name="Li M."/>
        </authorList>
    </citation>
    <scope>NUCLEOTIDE SEQUENCE [LARGE SCALE GENOMIC DNA]</scope>
    <source>
        <strain evidence="3">SpSt-637</strain>
        <strain evidence="2">SpSt-667</strain>
    </source>
</reference>
<evidence type="ECO:0000256" key="1">
    <source>
        <dbReference type="SAM" id="Phobius"/>
    </source>
</evidence>
<keyword evidence="1" id="KW-0472">Membrane</keyword>
<proteinExistence type="predicted"/>
<gene>
    <name evidence="3" type="ORF">ENU08_07055</name>
    <name evidence="2" type="ORF">ENU41_05435</name>
</gene>
<feature type="transmembrane region" description="Helical" evidence="1">
    <location>
        <begin position="289"/>
        <end position="308"/>
    </location>
</feature>
<dbReference type="EMBL" id="DTBD01000064">
    <property type="protein sequence ID" value="HGQ64985.1"/>
    <property type="molecule type" value="Genomic_DNA"/>
</dbReference>
<feature type="transmembrane region" description="Helical" evidence="1">
    <location>
        <begin position="258"/>
        <end position="277"/>
    </location>
</feature>
<dbReference type="AlphaFoldDB" id="A0A7C4NLI7"/>
<feature type="transmembrane region" description="Helical" evidence="1">
    <location>
        <begin position="357"/>
        <end position="389"/>
    </location>
</feature>
<protein>
    <recommendedName>
        <fullName evidence="4">MFS transporter</fullName>
    </recommendedName>
</protein>
<feature type="transmembrane region" description="Helical" evidence="1">
    <location>
        <begin position="125"/>
        <end position="147"/>
    </location>
</feature>
<keyword evidence="1" id="KW-0812">Transmembrane</keyword>
<comment type="caution">
    <text evidence="3">The sequence shown here is derived from an EMBL/GenBank/DDBJ whole genome shotgun (WGS) entry which is preliminary data.</text>
</comment>
<accession>A0A7C4NLI7</accession>
<dbReference type="InterPro" id="IPR036259">
    <property type="entry name" value="MFS_trans_sf"/>
</dbReference>
<evidence type="ECO:0000313" key="3">
    <source>
        <dbReference type="EMBL" id="HGQ64985.1"/>
    </source>
</evidence>
<dbReference type="SUPFAM" id="SSF103473">
    <property type="entry name" value="MFS general substrate transporter"/>
    <property type="match status" value="1"/>
</dbReference>
<organism evidence="3">
    <name type="scientific">Ignisphaera aggregans</name>
    <dbReference type="NCBI Taxonomy" id="334771"/>
    <lineage>
        <taxon>Archaea</taxon>
        <taxon>Thermoproteota</taxon>
        <taxon>Thermoprotei</taxon>
        <taxon>Desulfurococcales</taxon>
        <taxon>Desulfurococcaceae</taxon>
        <taxon>Ignisphaera</taxon>
    </lineage>
</organism>
<dbReference type="EMBL" id="DTCK01000034">
    <property type="protein sequence ID" value="HGQ36104.1"/>
    <property type="molecule type" value="Genomic_DNA"/>
</dbReference>
<name>A0A7C4NLI7_9CREN</name>
<feature type="transmembrane region" description="Helical" evidence="1">
    <location>
        <begin position="314"/>
        <end position="336"/>
    </location>
</feature>
<keyword evidence="1" id="KW-1133">Transmembrane helix</keyword>
<feature type="transmembrane region" description="Helical" evidence="1">
    <location>
        <begin position="153"/>
        <end position="175"/>
    </location>
</feature>
<feature type="transmembrane region" description="Helical" evidence="1">
    <location>
        <begin position="91"/>
        <end position="113"/>
    </location>
</feature>
<sequence>MTLWLVATSVSYGLLMLLDPLVYTFIAYNLNVSSVHLGICNALWSIFYITSMLFLGSLADEGKARLLMVIASASMIFSWLSMLNLNTITAFISYSLHAISIAATNLALNTVVFENVDSQNWGRTLLFMRTIGYIVRGSSFIILASMNMLGVSLIQQVTILVLLVSTVLVPSFSLISERSVYRLYKLVRELSFYVKASTSILYIDKPSVAQGVFDKVWYGYSNSRISENKILASITIITCVNDYVLALLPLMIKNIINLKMLWIAYGVTSIVSIIAVLMLKDVESSSKGLALSLILVRSIILLTGINIIKDIYTLTLYLILTSTLYLVIDVTLYNMYTSSTGGYRSSLYHTLRELGSIIGSIVGGIMLAIGMNTYMGLAIMLTAFSIFLLI</sequence>
<feature type="transmembrane region" description="Helical" evidence="1">
    <location>
        <begin position="34"/>
        <end position="54"/>
    </location>
</feature>
<evidence type="ECO:0000313" key="2">
    <source>
        <dbReference type="EMBL" id="HGQ36104.1"/>
    </source>
</evidence>
<feature type="transmembrane region" description="Helical" evidence="1">
    <location>
        <begin position="66"/>
        <end position="85"/>
    </location>
</feature>
<evidence type="ECO:0008006" key="4">
    <source>
        <dbReference type="Google" id="ProtNLM"/>
    </source>
</evidence>